<dbReference type="InterPro" id="IPR027417">
    <property type="entry name" value="P-loop_NTPase"/>
</dbReference>
<dbReference type="PANTHER" id="PTHR10903:SF184">
    <property type="entry name" value="GTP-BINDING PROTEIN A"/>
    <property type="match status" value="1"/>
</dbReference>
<accession>A0A9D4F4I8</accession>
<dbReference type="Proteomes" id="UP000828390">
    <property type="component" value="Unassembled WGS sequence"/>
</dbReference>
<evidence type="ECO:0000256" key="1">
    <source>
        <dbReference type="ARBA" id="ARBA00008535"/>
    </source>
</evidence>
<comment type="similarity">
    <text evidence="1">Belongs to the TRAFAC class TrmE-Era-EngA-EngB-Septin-like GTPase superfamily. AIG1/Toc34/Toc159-like paraseptin GTPase family. IAN subfamily.</text>
</comment>
<reference evidence="5" key="2">
    <citation type="submission" date="2020-11" db="EMBL/GenBank/DDBJ databases">
        <authorList>
            <person name="McCartney M.A."/>
            <person name="Auch B."/>
            <person name="Kono T."/>
            <person name="Mallez S."/>
            <person name="Becker A."/>
            <person name="Gohl D.M."/>
            <person name="Silverstein K.A.T."/>
            <person name="Koren S."/>
            <person name="Bechman K.B."/>
            <person name="Herman A."/>
            <person name="Abrahante J.E."/>
            <person name="Garbe J."/>
        </authorList>
    </citation>
    <scope>NUCLEOTIDE SEQUENCE</scope>
    <source>
        <strain evidence="5">Duluth1</strain>
        <tissue evidence="5">Whole animal</tissue>
    </source>
</reference>
<proteinExistence type="inferred from homology"/>
<dbReference type="SUPFAM" id="SSF52540">
    <property type="entry name" value="P-loop containing nucleoside triphosphate hydrolases"/>
    <property type="match status" value="1"/>
</dbReference>
<sequence>MSDELFERTIVLVGKTGNGKSATGNTLLGRTHFQTKKGASSFTKAIDIAFCKRTIANCRMHLKISDTPGLFDCGNLAQKALHLMDVLKQKPNIFVLVLSDGRFTDEEKHTLDLLKIIFGADVLKNIIVAVTHGNNFQTEDDFQEYLYNEHVNHLVESCGNRVLKFENMTQTFNFVQFLSINKRSSLRIYKPAF</sequence>
<protein>
    <recommendedName>
        <fullName evidence="4">AIG1-type G domain-containing protein</fullName>
    </recommendedName>
</protein>
<comment type="caution">
    <text evidence="5">The sequence shown here is derived from an EMBL/GenBank/DDBJ whole genome shotgun (WGS) entry which is preliminary data.</text>
</comment>
<keyword evidence="3" id="KW-0342">GTP-binding</keyword>
<dbReference type="AlphaFoldDB" id="A0A9D4F4I8"/>
<reference evidence="5" key="1">
    <citation type="journal article" date="2019" name="bioRxiv">
        <title>The Genome of the Zebra Mussel, Dreissena polymorpha: A Resource for Invasive Species Research.</title>
        <authorList>
            <person name="McCartney M.A."/>
            <person name="Auch B."/>
            <person name="Kono T."/>
            <person name="Mallez S."/>
            <person name="Zhang Y."/>
            <person name="Obille A."/>
            <person name="Becker A."/>
            <person name="Abrahante J.E."/>
            <person name="Garbe J."/>
            <person name="Badalamenti J.P."/>
            <person name="Herman A."/>
            <person name="Mangelson H."/>
            <person name="Liachko I."/>
            <person name="Sullivan S."/>
            <person name="Sone E.D."/>
            <person name="Koren S."/>
            <person name="Silverstein K.A.T."/>
            <person name="Beckman K.B."/>
            <person name="Gohl D.M."/>
        </authorList>
    </citation>
    <scope>NUCLEOTIDE SEQUENCE</scope>
    <source>
        <strain evidence="5">Duluth1</strain>
        <tissue evidence="5">Whole animal</tissue>
    </source>
</reference>
<dbReference type="InterPro" id="IPR006703">
    <property type="entry name" value="G_AIG1"/>
</dbReference>
<evidence type="ECO:0000256" key="3">
    <source>
        <dbReference type="ARBA" id="ARBA00023134"/>
    </source>
</evidence>
<dbReference type="InterPro" id="IPR045058">
    <property type="entry name" value="GIMA/IAN/Toc"/>
</dbReference>
<gene>
    <name evidence="5" type="ORF">DPMN_145141</name>
</gene>
<dbReference type="Pfam" id="PF04548">
    <property type="entry name" value="AIG1"/>
    <property type="match status" value="1"/>
</dbReference>
<evidence type="ECO:0000313" key="6">
    <source>
        <dbReference type="Proteomes" id="UP000828390"/>
    </source>
</evidence>
<name>A0A9D4F4I8_DREPO</name>
<dbReference type="PROSITE" id="PS51720">
    <property type="entry name" value="G_AIG1"/>
    <property type="match status" value="1"/>
</dbReference>
<evidence type="ECO:0000259" key="4">
    <source>
        <dbReference type="PROSITE" id="PS51720"/>
    </source>
</evidence>
<organism evidence="5 6">
    <name type="scientific">Dreissena polymorpha</name>
    <name type="common">Zebra mussel</name>
    <name type="synonym">Mytilus polymorpha</name>
    <dbReference type="NCBI Taxonomy" id="45954"/>
    <lineage>
        <taxon>Eukaryota</taxon>
        <taxon>Metazoa</taxon>
        <taxon>Spiralia</taxon>
        <taxon>Lophotrochozoa</taxon>
        <taxon>Mollusca</taxon>
        <taxon>Bivalvia</taxon>
        <taxon>Autobranchia</taxon>
        <taxon>Heteroconchia</taxon>
        <taxon>Euheterodonta</taxon>
        <taxon>Imparidentia</taxon>
        <taxon>Neoheterodontei</taxon>
        <taxon>Myida</taxon>
        <taxon>Dreissenoidea</taxon>
        <taxon>Dreissenidae</taxon>
        <taxon>Dreissena</taxon>
    </lineage>
</organism>
<dbReference type="Gene3D" id="3.40.50.300">
    <property type="entry name" value="P-loop containing nucleotide triphosphate hydrolases"/>
    <property type="match status" value="1"/>
</dbReference>
<dbReference type="GO" id="GO:0005525">
    <property type="term" value="F:GTP binding"/>
    <property type="evidence" value="ECO:0007669"/>
    <property type="project" value="UniProtKB-KW"/>
</dbReference>
<dbReference type="PANTHER" id="PTHR10903">
    <property type="entry name" value="GTPASE, IMAP FAMILY MEMBER-RELATED"/>
    <property type="match status" value="1"/>
</dbReference>
<feature type="domain" description="AIG1-type G" evidence="4">
    <location>
        <begin position="5"/>
        <end position="193"/>
    </location>
</feature>
<evidence type="ECO:0000256" key="2">
    <source>
        <dbReference type="ARBA" id="ARBA00022741"/>
    </source>
</evidence>
<dbReference type="EMBL" id="JAIWYP010000007">
    <property type="protein sequence ID" value="KAH3791652.1"/>
    <property type="molecule type" value="Genomic_DNA"/>
</dbReference>
<evidence type="ECO:0000313" key="5">
    <source>
        <dbReference type="EMBL" id="KAH3791652.1"/>
    </source>
</evidence>
<keyword evidence="2" id="KW-0547">Nucleotide-binding</keyword>
<keyword evidence="6" id="KW-1185">Reference proteome</keyword>